<gene>
    <name evidence="1" type="ORF">EZS28_039133</name>
</gene>
<comment type="caution">
    <text evidence="1">The sequence shown here is derived from an EMBL/GenBank/DDBJ whole genome shotgun (WGS) entry which is preliminary data.</text>
</comment>
<feature type="non-terminal residue" evidence="1">
    <location>
        <position position="1"/>
    </location>
</feature>
<reference evidence="1 2" key="1">
    <citation type="submission" date="2019-03" db="EMBL/GenBank/DDBJ databases">
        <title>Single cell metagenomics reveals metabolic interactions within the superorganism composed of flagellate Streblomastix strix and complex community of Bacteroidetes bacteria on its surface.</title>
        <authorList>
            <person name="Treitli S.C."/>
            <person name="Kolisko M."/>
            <person name="Husnik F."/>
            <person name="Keeling P."/>
            <person name="Hampl V."/>
        </authorList>
    </citation>
    <scope>NUCLEOTIDE SEQUENCE [LARGE SCALE GENOMIC DNA]</scope>
    <source>
        <strain evidence="1">ST1C</strain>
    </source>
</reference>
<accession>A0A5J4U578</accession>
<proteinExistence type="predicted"/>
<protein>
    <submittedName>
        <fullName evidence="1">Uncharacterized protein</fullName>
    </submittedName>
</protein>
<sequence>LGLAETCNVGYYAAIVADGQTVVQISGSTIRTFEGPAVRALNGASVTIDKNTILDNNGLRNRNTLSSFQTNVVCEGGIGISTVHIALDNVTSFASTGNGWIFSSQENSCIVRATFNDQPALPRSFPYINSANVAIRNSNKAAEVTTNGKFLEPCFRTLVLELHEKNKDDKRVTYEFDIDSQQPNIEYLDSQNIIFQFPYTLLENLDYTVEWEIGIYESGKREFASWASTQPTEIRIIGPDIDIKLILSIVMPIVVFIIARQQIKRFVSQKE</sequence>
<name>A0A5J4U578_9EUKA</name>
<dbReference type="AlphaFoldDB" id="A0A5J4U578"/>
<dbReference type="EMBL" id="SNRW01020563">
    <property type="protein sequence ID" value="KAA6365340.1"/>
    <property type="molecule type" value="Genomic_DNA"/>
</dbReference>
<evidence type="ECO:0000313" key="1">
    <source>
        <dbReference type="EMBL" id="KAA6365340.1"/>
    </source>
</evidence>
<dbReference type="Proteomes" id="UP000324800">
    <property type="component" value="Unassembled WGS sequence"/>
</dbReference>
<evidence type="ECO:0000313" key="2">
    <source>
        <dbReference type="Proteomes" id="UP000324800"/>
    </source>
</evidence>
<organism evidence="1 2">
    <name type="scientific">Streblomastix strix</name>
    <dbReference type="NCBI Taxonomy" id="222440"/>
    <lineage>
        <taxon>Eukaryota</taxon>
        <taxon>Metamonada</taxon>
        <taxon>Preaxostyla</taxon>
        <taxon>Oxymonadida</taxon>
        <taxon>Streblomastigidae</taxon>
        <taxon>Streblomastix</taxon>
    </lineage>
</organism>